<protein>
    <submittedName>
        <fullName evidence="1">Transcriptional regulator</fullName>
    </submittedName>
</protein>
<dbReference type="RefSeq" id="WP_045073563.1">
    <property type="nucleotide sequence ID" value="NZ_CP011005.1"/>
</dbReference>
<dbReference type="STRING" id="1618207.UM93_02980"/>
<proteinExistence type="predicted"/>
<organism evidence="1 2">
    <name type="scientific">Psychromicrobium lacuslunae</name>
    <dbReference type="NCBI Taxonomy" id="1618207"/>
    <lineage>
        <taxon>Bacteria</taxon>
        <taxon>Bacillati</taxon>
        <taxon>Actinomycetota</taxon>
        <taxon>Actinomycetes</taxon>
        <taxon>Micrococcales</taxon>
        <taxon>Micrococcaceae</taxon>
        <taxon>Psychromicrobium</taxon>
    </lineage>
</organism>
<dbReference type="OrthoDB" id="3579809at2"/>
<keyword evidence="2" id="KW-1185">Reference proteome</keyword>
<dbReference type="PATRIC" id="fig|1618207.4.peg.610"/>
<dbReference type="HOGENOM" id="CLU_185993_1_0_11"/>
<evidence type="ECO:0000313" key="1">
    <source>
        <dbReference type="EMBL" id="AJT40738.1"/>
    </source>
</evidence>
<accession>A0A0D4BWN7</accession>
<reference evidence="1 2" key="1">
    <citation type="journal article" date="2015" name="Genome Announc.">
        <title>Complete Genome Sequencing of Protease-Producing Novel Arthrobacter sp. Strain IHBB 11108 Using PacBio Single-Molecule Real-Time Sequencing Technology.</title>
        <authorList>
            <person name="Kiran S."/>
            <person name="Swarnkar M.K."/>
            <person name="Pal M."/>
            <person name="Thakur R."/>
            <person name="Tewari R."/>
            <person name="Singh A.K."/>
            <person name="Gulati A."/>
        </authorList>
    </citation>
    <scope>NUCLEOTIDE SEQUENCE [LARGE SCALE GENOMIC DNA]</scope>
    <source>
        <strain evidence="1 2">IHBB 11108</strain>
    </source>
</reference>
<sequence>MEVERMKTLIGDMDADNPSEALFALAELQKEVGRTEAALVRRARLAGFSWEMIAVCLGVSKQAVHKKFGKA</sequence>
<dbReference type="AlphaFoldDB" id="A0A0D4BWN7"/>
<dbReference type="EMBL" id="CP011005">
    <property type="protein sequence ID" value="AJT40738.1"/>
    <property type="molecule type" value="Genomic_DNA"/>
</dbReference>
<name>A0A0D4BWN7_9MICC</name>
<gene>
    <name evidence="1" type="ORF">UM93_02980</name>
</gene>
<dbReference type="Proteomes" id="UP000061839">
    <property type="component" value="Chromosome"/>
</dbReference>
<dbReference type="KEGG" id="ari:UM93_02980"/>
<evidence type="ECO:0000313" key="2">
    <source>
        <dbReference type="Proteomes" id="UP000061839"/>
    </source>
</evidence>